<dbReference type="RefSeq" id="WP_006941106.1">
    <property type="nucleotide sequence ID" value="NZ_GL538184.1"/>
</dbReference>
<keyword evidence="6" id="KW-1185">Reference proteome</keyword>
<dbReference type="HOGENOM" id="CLU_037303_1_0_9"/>
<dbReference type="EC" id="5.3.1.9" evidence="4"/>
<dbReference type="Gene3D" id="3.40.50.10490">
    <property type="entry name" value="Glucose-6-phosphate isomerase like protein, domain 1"/>
    <property type="match status" value="2"/>
</dbReference>
<dbReference type="GO" id="GO:0048029">
    <property type="term" value="F:monosaccharide binding"/>
    <property type="evidence" value="ECO:0007669"/>
    <property type="project" value="TreeGrafter"/>
</dbReference>
<dbReference type="InterPro" id="IPR001672">
    <property type="entry name" value="G6P_Isomerase"/>
</dbReference>
<dbReference type="OrthoDB" id="140919at2"/>
<dbReference type="GO" id="GO:0097367">
    <property type="term" value="F:carbohydrate derivative binding"/>
    <property type="evidence" value="ECO:0007669"/>
    <property type="project" value="InterPro"/>
</dbReference>
<dbReference type="CDD" id="cd05016">
    <property type="entry name" value="SIS_PGI_2"/>
    <property type="match status" value="1"/>
</dbReference>
<dbReference type="EMBL" id="AECS01000010">
    <property type="protein sequence ID" value="EFQ04809.1"/>
    <property type="molecule type" value="Genomic_DNA"/>
</dbReference>
<dbReference type="GO" id="GO:0005829">
    <property type="term" value="C:cytosol"/>
    <property type="evidence" value="ECO:0007669"/>
    <property type="project" value="TreeGrafter"/>
</dbReference>
<dbReference type="GO" id="GO:0051156">
    <property type="term" value="P:glucose 6-phosphate metabolic process"/>
    <property type="evidence" value="ECO:0007669"/>
    <property type="project" value="TreeGrafter"/>
</dbReference>
<evidence type="ECO:0000256" key="2">
    <source>
        <dbReference type="ARBA" id="ARBA00023152"/>
    </source>
</evidence>
<evidence type="ECO:0000313" key="6">
    <source>
        <dbReference type="Proteomes" id="UP000003195"/>
    </source>
</evidence>
<name>E2ZA47_9FIRM</name>
<keyword evidence="2 4" id="KW-0324">Glycolysis</keyword>
<dbReference type="GO" id="GO:0004347">
    <property type="term" value="F:glucose-6-phosphate isomerase activity"/>
    <property type="evidence" value="ECO:0007669"/>
    <property type="project" value="UniProtKB-EC"/>
</dbReference>
<dbReference type="InterPro" id="IPR035482">
    <property type="entry name" value="SIS_PGI_2"/>
</dbReference>
<reference evidence="5 6" key="1">
    <citation type="submission" date="2010-08" db="EMBL/GenBank/DDBJ databases">
        <authorList>
            <person name="Weinstock G."/>
            <person name="Sodergren E."/>
            <person name="Clifton S."/>
            <person name="Fulton L."/>
            <person name="Fulton B."/>
            <person name="Courtney L."/>
            <person name="Fronick C."/>
            <person name="Harrison M."/>
            <person name="Strong C."/>
            <person name="Farmer C."/>
            <person name="Delahaunty K."/>
            <person name="Markovic C."/>
            <person name="Hall O."/>
            <person name="Minx P."/>
            <person name="Tomlinson C."/>
            <person name="Mitreva M."/>
            <person name="Hou S."/>
            <person name="Chen J."/>
            <person name="Wollam A."/>
            <person name="Pepin K.H."/>
            <person name="Johnson M."/>
            <person name="Bhonagiri V."/>
            <person name="Zhang X."/>
            <person name="Suruliraj S."/>
            <person name="Warren W."/>
            <person name="Chinwalla A."/>
            <person name="Mardis E.R."/>
            <person name="Wilson R.K."/>
        </authorList>
    </citation>
    <scope>NUCLEOTIDE SEQUENCE [LARGE SCALE GENOMIC DNA]</scope>
    <source>
        <strain evidence="5 6">F0359</strain>
    </source>
</reference>
<dbReference type="SUPFAM" id="SSF53697">
    <property type="entry name" value="SIS domain"/>
    <property type="match status" value="1"/>
</dbReference>
<dbReference type="AlphaFoldDB" id="E2ZA47"/>
<evidence type="ECO:0000256" key="3">
    <source>
        <dbReference type="ARBA" id="ARBA00023235"/>
    </source>
</evidence>
<dbReference type="STRING" id="706434.HMPREF9429_00306"/>
<protein>
    <recommendedName>
        <fullName evidence="4">Glucose-6-phosphate isomerase</fullName>
        <ecNumber evidence="4">5.3.1.9</ecNumber>
    </recommendedName>
</protein>
<comment type="similarity">
    <text evidence="4">Belongs to the GPI family.</text>
</comment>
<keyword evidence="3 4" id="KW-0413">Isomerase</keyword>
<comment type="pathway">
    <text evidence="4">Carbohydrate degradation; glycolysis; D-glyceraldehyde 3-phosphate and glycerone phosphate from D-glucose: step 2/4.</text>
</comment>
<accession>E2ZA47</accession>
<gene>
    <name evidence="5" type="primary">pgi</name>
    <name evidence="5" type="ORF">HMPREF9429_00306</name>
</gene>
<evidence type="ECO:0000256" key="1">
    <source>
        <dbReference type="ARBA" id="ARBA00022432"/>
    </source>
</evidence>
<evidence type="ECO:0000256" key="4">
    <source>
        <dbReference type="RuleBase" id="RU000612"/>
    </source>
</evidence>
<keyword evidence="1 4" id="KW-0312">Gluconeogenesis</keyword>
<dbReference type="PROSITE" id="PS51463">
    <property type="entry name" value="P_GLUCOSE_ISOMERASE_3"/>
    <property type="match status" value="1"/>
</dbReference>
<dbReference type="PRINTS" id="PR00662">
    <property type="entry name" value="G6PISOMERASE"/>
</dbReference>
<dbReference type="Pfam" id="PF00342">
    <property type="entry name" value="PGI"/>
    <property type="match status" value="1"/>
</dbReference>
<dbReference type="GO" id="GO:0006096">
    <property type="term" value="P:glycolytic process"/>
    <property type="evidence" value="ECO:0007669"/>
    <property type="project" value="UniProtKB-UniPathway"/>
</dbReference>
<dbReference type="PANTHER" id="PTHR11469">
    <property type="entry name" value="GLUCOSE-6-PHOSPHATE ISOMERASE"/>
    <property type="match status" value="1"/>
</dbReference>
<dbReference type="InterPro" id="IPR046348">
    <property type="entry name" value="SIS_dom_sf"/>
</dbReference>
<dbReference type="GO" id="GO:0006094">
    <property type="term" value="P:gluconeogenesis"/>
    <property type="evidence" value="ECO:0007669"/>
    <property type="project" value="UniProtKB-KW"/>
</dbReference>
<comment type="caution">
    <text evidence="5">The sequence shown here is derived from an EMBL/GenBank/DDBJ whole genome shotgun (WGS) entry which is preliminary data.</text>
</comment>
<dbReference type="UniPathway" id="UPA00109">
    <property type="reaction ID" value="UER00181"/>
</dbReference>
<dbReference type="PANTHER" id="PTHR11469:SF1">
    <property type="entry name" value="GLUCOSE-6-PHOSPHATE ISOMERASE"/>
    <property type="match status" value="1"/>
</dbReference>
<evidence type="ECO:0000313" key="5">
    <source>
        <dbReference type="EMBL" id="EFQ04809.1"/>
    </source>
</evidence>
<sequence>MAKITLPTGFVFDFSGLYGENYVTSEEVEAFKPEWEKGHEAVCEMRRTGKAAGHLSKDGGQERVRFFQLPFIGEDKINTPERIRFIEAYAQSLRQRVDAVIFYGVGGSYLGGKVLFDVHCGAVWNLLTSEERSGYPKIFFAGNNADGRSLCDLKAFFMREKKRKSDYTVVHIVISKSGTTIEPMAGYVTMEGALRKLGICTETAVITSPTEGDGETLLHKTARQMKWPMFYVPDGIGGRFSVFSETALLAGAIIGFPIREFLAGAAAMDEACRTSDIMKNPALLNAVLKYLAAVHHGRTIEVFMPYADALKSLSEWYVQLSAESLGKRRNRHGQNVFYGRTPVASVGTTDMHAQTQEHQDGPHDKIVQFVVLKKWQKDAVIPERYAETAGLEDLGGLALSDIMTAACAANATALGEDDRPHAVFELPELSAFHLGELMYMLCLSVAYEGELADVDAFDQPGVEIYKRHLRNTLKNLKKR</sequence>
<comment type="catalytic activity">
    <reaction evidence="4">
        <text>alpha-D-glucose 6-phosphate = beta-D-fructose 6-phosphate</text>
        <dbReference type="Rhea" id="RHEA:11816"/>
        <dbReference type="ChEBI" id="CHEBI:57634"/>
        <dbReference type="ChEBI" id="CHEBI:58225"/>
        <dbReference type="EC" id="5.3.1.9"/>
    </reaction>
</comment>
<organism evidence="5 6">
    <name type="scientific">Megasphaera micronuciformis F0359</name>
    <dbReference type="NCBI Taxonomy" id="706434"/>
    <lineage>
        <taxon>Bacteria</taxon>
        <taxon>Bacillati</taxon>
        <taxon>Bacillota</taxon>
        <taxon>Negativicutes</taxon>
        <taxon>Veillonellales</taxon>
        <taxon>Veillonellaceae</taxon>
        <taxon>Megasphaera</taxon>
    </lineage>
</organism>
<dbReference type="eggNOG" id="COG0166">
    <property type="taxonomic scope" value="Bacteria"/>
</dbReference>
<proteinExistence type="inferred from homology"/>
<dbReference type="Proteomes" id="UP000003195">
    <property type="component" value="Unassembled WGS sequence"/>
</dbReference>